<keyword evidence="1" id="KW-1133">Transmembrane helix</keyword>
<feature type="transmembrane region" description="Helical" evidence="1">
    <location>
        <begin position="35"/>
        <end position="54"/>
    </location>
</feature>
<sequence length="88" mass="9812">MWVPIAVTGADLEFCRRNQRLLLSGHQLDIGCLPIFPFFGALIYLVGTVCPCLLPHYRTQQVLRIPLVKGGSEMVRGPWCSTAAQLTR</sequence>
<accession>A0A5N7CAF7</accession>
<name>A0A5N7CAF7_PETAA</name>
<reference evidence="2" key="1">
    <citation type="submission" date="2019-04" db="EMBL/GenBank/DDBJ databases">
        <title>Friends and foes A comparative genomics studyof 23 Aspergillus species from section Flavi.</title>
        <authorList>
            <consortium name="DOE Joint Genome Institute"/>
            <person name="Kjaerbolling I."/>
            <person name="Vesth T."/>
            <person name="Frisvad J.C."/>
            <person name="Nybo J.L."/>
            <person name="Theobald S."/>
            <person name="Kildgaard S."/>
            <person name="Isbrandt T."/>
            <person name="Kuo A."/>
            <person name="Sato A."/>
            <person name="Lyhne E.K."/>
            <person name="Kogle M.E."/>
            <person name="Wiebenga A."/>
            <person name="Kun R.S."/>
            <person name="Lubbers R.J."/>
            <person name="Makela M.R."/>
            <person name="Barry K."/>
            <person name="Chovatia M."/>
            <person name="Clum A."/>
            <person name="Daum C."/>
            <person name="Haridas S."/>
            <person name="He G."/>
            <person name="LaButti K."/>
            <person name="Lipzen A."/>
            <person name="Mondo S."/>
            <person name="Riley R."/>
            <person name="Salamov A."/>
            <person name="Simmons B.A."/>
            <person name="Magnuson J.K."/>
            <person name="Henrissat B."/>
            <person name="Mortensen U.H."/>
            <person name="Larsen T.O."/>
            <person name="Devries R.P."/>
            <person name="Grigoriev I.V."/>
            <person name="Machida M."/>
            <person name="Baker S.E."/>
            <person name="Andersen M.R."/>
        </authorList>
    </citation>
    <scope>NUCLEOTIDE SEQUENCE [LARGE SCALE GENOMIC DNA]</scope>
    <source>
        <strain evidence="2">IBT 14317</strain>
    </source>
</reference>
<organism evidence="2">
    <name type="scientific">Petromyces alliaceus</name>
    <name type="common">Aspergillus alliaceus</name>
    <dbReference type="NCBI Taxonomy" id="209559"/>
    <lineage>
        <taxon>Eukaryota</taxon>
        <taxon>Fungi</taxon>
        <taxon>Dikarya</taxon>
        <taxon>Ascomycota</taxon>
        <taxon>Pezizomycotina</taxon>
        <taxon>Eurotiomycetes</taxon>
        <taxon>Eurotiomycetidae</taxon>
        <taxon>Eurotiales</taxon>
        <taxon>Aspergillaceae</taxon>
        <taxon>Aspergillus</taxon>
        <taxon>Aspergillus subgen. Circumdati</taxon>
    </lineage>
</organism>
<keyword evidence="1" id="KW-0472">Membrane</keyword>
<dbReference type="EMBL" id="ML735251">
    <property type="protein sequence ID" value="KAE8390798.1"/>
    <property type="molecule type" value="Genomic_DNA"/>
</dbReference>
<dbReference type="AlphaFoldDB" id="A0A5N7CAF7"/>
<proteinExistence type="predicted"/>
<gene>
    <name evidence="2" type="ORF">BDV23DRAFT_154384</name>
</gene>
<keyword evidence="1" id="KW-0812">Transmembrane</keyword>
<evidence type="ECO:0000256" key="1">
    <source>
        <dbReference type="SAM" id="Phobius"/>
    </source>
</evidence>
<dbReference type="Proteomes" id="UP000326877">
    <property type="component" value="Unassembled WGS sequence"/>
</dbReference>
<protein>
    <submittedName>
        <fullName evidence="2">Uncharacterized protein</fullName>
    </submittedName>
</protein>
<evidence type="ECO:0000313" key="2">
    <source>
        <dbReference type="EMBL" id="KAE8390798.1"/>
    </source>
</evidence>